<evidence type="ECO:0000256" key="3">
    <source>
        <dbReference type="ARBA" id="ARBA00023163"/>
    </source>
</evidence>
<dbReference type="PRINTS" id="PR00455">
    <property type="entry name" value="HTHTETR"/>
</dbReference>
<evidence type="ECO:0000259" key="5">
    <source>
        <dbReference type="PROSITE" id="PS50977"/>
    </source>
</evidence>
<proteinExistence type="predicted"/>
<dbReference type="PROSITE" id="PS50977">
    <property type="entry name" value="HTH_TETR_2"/>
    <property type="match status" value="1"/>
</dbReference>
<keyword evidence="3" id="KW-0804">Transcription</keyword>
<dbReference type="PANTHER" id="PTHR30055">
    <property type="entry name" value="HTH-TYPE TRANSCRIPTIONAL REGULATOR RUTR"/>
    <property type="match status" value="1"/>
</dbReference>
<dbReference type="Gene3D" id="1.10.357.10">
    <property type="entry name" value="Tetracycline Repressor, domain 2"/>
    <property type="match status" value="1"/>
</dbReference>
<protein>
    <submittedName>
        <fullName evidence="6">TetR family transcriptional regulator</fullName>
    </submittedName>
</protein>
<dbReference type="Pfam" id="PF00440">
    <property type="entry name" value="TetR_N"/>
    <property type="match status" value="1"/>
</dbReference>
<feature type="DNA-binding region" description="H-T-H motif" evidence="4">
    <location>
        <begin position="43"/>
        <end position="62"/>
    </location>
</feature>
<dbReference type="PANTHER" id="PTHR30055:SF234">
    <property type="entry name" value="HTH-TYPE TRANSCRIPTIONAL REGULATOR BETI"/>
    <property type="match status" value="1"/>
</dbReference>
<evidence type="ECO:0000256" key="2">
    <source>
        <dbReference type="ARBA" id="ARBA00023125"/>
    </source>
</evidence>
<feature type="domain" description="HTH tetR-type" evidence="5">
    <location>
        <begin position="20"/>
        <end position="80"/>
    </location>
</feature>
<dbReference type="SUPFAM" id="SSF46689">
    <property type="entry name" value="Homeodomain-like"/>
    <property type="match status" value="1"/>
</dbReference>
<evidence type="ECO:0000256" key="1">
    <source>
        <dbReference type="ARBA" id="ARBA00023015"/>
    </source>
</evidence>
<dbReference type="InterPro" id="IPR001647">
    <property type="entry name" value="HTH_TetR"/>
</dbReference>
<name>A0ABP6A3B2_9ACTN</name>
<sequence>MDTATDARGGTGGLRERKRLRTRQAISDAAIRLFLSEGFETVSVTRVADAAEVSKPTLFKYFPTKEDLVLHRFADHEDEAARTVRDRPAGVPPLDALHRHLLDGLERRDPITGLSDRPEAVELSRLLLATPSLVARLADYTARTEALLAHALAEAVGADPGDLACRLAARQVVGAQQLLGMDNCRRVSSGMPLDAAHREAVADADRAFALLRNGLGGLLGR</sequence>
<accession>A0ABP6A3B2</accession>
<dbReference type="Proteomes" id="UP001501358">
    <property type="component" value="Unassembled WGS sequence"/>
</dbReference>
<dbReference type="Pfam" id="PF17754">
    <property type="entry name" value="TetR_C_14"/>
    <property type="match status" value="1"/>
</dbReference>
<dbReference type="InterPro" id="IPR023772">
    <property type="entry name" value="DNA-bd_HTH_TetR-type_CS"/>
</dbReference>
<comment type="caution">
    <text evidence="6">The sequence shown here is derived from an EMBL/GenBank/DDBJ whole genome shotgun (WGS) entry which is preliminary data.</text>
</comment>
<evidence type="ECO:0000256" key="4">
    <source>
        <dbReference type="PROSITE-ProRule" id="PRU00335"/>
    </source>
</evidence>
<dbReference type="RefSeq" id="WP_344385747.1">
    <property type="nucleotide sequence ID" value="NZ_BAAATA010000044.1"/>
</dbReference>
<reference evidence="7" key="1">
    <citation type="journal article" date="2019" name="Int. J. Syst. Evol. Microbiol.">
        <title>The Global Catalogue of Microorganisms (GCM) 10K type strain sequencing project: providing services to taxonomists for standard genome sequencing and annotation.</title>
        <authorList>
            <consortium name="The Broad Institute Genomics Platform"/>
            <consortium name="The Broad Institute Genome Sequencing Center for Infectious Disease"/>
            <person name="Wu L."/>
            <person name="Ma J."/>
        </authorList>
    </citation>
    <scope>NUCLEOTIDE SEQUENCE [LARGE SCALE GENOMIC DNA]</scope>
    <source>
        <strain evidence="7">JCM 6307</strain>
    </source>
</reference>
<evidence type="ECO:0000313" key="7">
    <source>
        <dbReference type="Proteomes" id="UP001501358"/>
    </source>
</evidence>
<dbReference type="InterPro" id="IPR009057">
    <property type="entry name" value="Homeodomain-like_sf"/>
</dbReference>
<dbReference type="PROSITE" id="PS01081">
    <property type="entry name" value="HTH_TETR_1"/>
    <property type="match status" value="1"/>
</dbReference>
<evidence type="ECO:0000313" key="6">
    <source>
        <dbReference type="EMBL" id="GAA2508395.1"/>
    </source>
</evidence>
<dbReference type="InterPro" id="IPR041347">
    <property type="entry name" value="MftR_C"/>
</dbReference>
<dbReference type="EMBL" id="BAAATA010000044">
    <property type="protein sequence ID" value="GAA2508395.1"/>
    <property type="molecule type" value="Genomic_DNA"/>
</dbReference>
<keyword evidence="7" id="KW-1185">Reference proteome</keyword>
<gene>
    <name evidence="6" type="ORF">GCM10010406_51150</name>
</gene>
<dbReference type="InterPro" id="IPR050109">
    <property type="entry name" value="HTH-type_TetR-like_transc_reg"/>
</dbReference>
<keyword evidence="2 4" id="KW-0238">DNA-binding</keyword>
<dbReference type="Gene3D" id="1.10.10.60">
    <property type="entry name" value="Homeodomain-like"/>
    <property type="match status" value="1"/>
</dbReference>
<keyword evidence="1" id="KW-0805">Transcription regulation</keyword>
<organism evidence="6 7">
    <name type="scientific">Streptomyces thermolineatus</name>
    <dbReference type="NCBI Taxonomy" id="44033"/>
    <lineage>
        <taxon>Bacteria</taxon>
        <taxon>Bacillati</taxon>
        <taxon>Actinomycetota</taxon>
        <taxon>Actinomycetes</taxon>
        <taxon>Kitasatosporales</taxon>
        <taxon>Streptomycetaceae</taxon>
        <taxon>Streptomyces</taxon>
    </lineage>
</organism>